<organism evidence="1 2">
    <name type="scientific">Candidatus Campbellbacteria bacterium RIFCSPHIGHO2_12_FULL_35_10</name>
    <dbReference type="NCBI Taxonomy" id="1797578"/>
    <lineage>
        <taxon>Bacteria</taxon>
        <taxon>Candidatus Campbelliibacteriota</taxon>
    </lineage>
</organism>
<comment type="caution">
    <text evidence="1">The sequence shown here is derived from an EMBL/GenBank/DDBJ whole genome shotgun (WGS) entry which is preliminary data.</text>
</comment>
<sequence length="92" mass="10728">MLILIQISLFFILRRLVMANERRKKYRDINPGEVFPLSDQHHFTVQTTKNGGKRPVKTSRICSKLFAKTTEHISDSFNFCPDGFFQIIGRIL</sequence>
<reference evidence="1 2" key="1">
    <citation type="journal article" date="2016" name="Nat. Commun.">
        <title>Thousands of microbial genomes shed light on interconnected biogeochemical processes in an aquifer system.</title>
        <authorList>
            <person name="Anantharaman K."/>
            <person name="Brown C.T."/>
            <person name="Hug L.A."/>
            <person name="Sharon I."/>
            <person name="Castelle C.J."/>
            <person name="Probst A.J."/>
            <person name="Thomas B.C."/>
            <person name="Singh A."/>
            <person name="Wilkins M.J."/>
            <person name="Karaoz U."/>
            <person name="Brodie E.L."/>
            <person name="Williams K.H."/>
            <person name="Hubbard S.S."/>
            <person name="Banfield J.F."/>
        </authorList>
    </citation>
    <scope>NUCLEOTIDE SEQUENCE [LARGE SCALE GENOMIC DNA]</scope>
</reference>
<dbReference type="AlphaFoldDB" id="A0A1F5EM70"/>
<gene>
    <name evidence="1" type="ORF">A3E89_02925</name>
</gene>
<name>A0A1F5EM70_9BACT</name>
<protein>
    <submittedName>
        <fullName evidence="1">Uncharacterized protein</fullName>
    </submittedName>
</protein>
<dbReference type="EMBL" id="MFAA01000036">
    <property type="protein sequence ID" value="OGD68410.1"/>
    <property type="molecule type" value="Genomic_DNA"/>
</dbReference>
<evidence type="ECO:0000313" key="2">
    <source>
        <dbReference type="Proteomes" id="UP000185891"/>
    </source>
</evidence>
<proteinExistence type="predicted"/>
<evidence type="ECO:0000313" key="1">
    <source>
        <dbReference type="EMBL" id="OGD68410.1"/>
    </source>
</evidence>
<accession>A0A1F5EM70</accession>
<dbReference type="Proteomes" id="UP000185891">
    <property type="component" value="Unassembled WGS sequence"/>
</dbReference>